<dbReference type="Proteomes" id="UP000589351">
    <property type="component" value="Unassembled WGS sequence"/>
</dbReference>
<evidence type="ECO:0000256" key="7">
    <source>
        <dbReference type="SAM" id="MobiDB-lite"/>
    </source>
</evidence>
<dbReference type="Pfam" id="PF05066">
    <property type="entry name" value="HARE-HTH"/>
    <property type="match status" value="1"/>
</dbReference>
<keyword evidence="5 6" id="KW-0804">Transcription</keyword>
<comment type="caution">
    <text evidence="9">The sequence shown here is derived from an EMBL/GenBank/DDBJ whole genome shotgun (WGS) entry which is preliminary data.</text>
</comment>
<dbReference type="Gene3D" id="1.10.10.1250">
    <property type="entry name" value="RNA polymerase, subunit delta, N-terminal domain"/>
    <property type="match status" value="1"/>
</dbReference>
<evidence type="ECO:0000313" key="9">
    <source>
        <dbReference type="EMBL" id="CAD2073702.1"/>
    </source>
</evidence>
<organism evidence="9 10">
    <name type="scientific">Jeotgalicoccus meleagridis</name>
    <dbReference type="NCBI Taxonomy" id="2759181"/>
    <lineage>
        <taxon>Bacteria</taxon>
        <taxon>Bacillati</taxon>
        <taxon>Bacillota</taxon>
        <taxon>Bacilli</taxon>
        <taxon>Bacillales</taxon>
        <taxon>Staphylococcaceae</taxon>
        <taxon>Jeotgalicoccus</taxon>
    </lineage>
</organism>
<evidence type="ECO:0000256" key="6">
    <source>
        <dbReference type="HAMAP-Rule" id="MF_00357"/>
    </source>
</evidence>
<feature type="domain" description="HTH HARE-type" evidence="8">
    <location>
        <begin position="14"/>
        <end position="81"/>
    </location>
</feature>
<dbReference type="InterPro" id="IPR038087">
    <property type="entry name" value="RNAP_delta_N_dom_sf"/>
</dbReference>
<comment type="function">
    <text evidence="6">Participates in both the initiation and recycling phases of transcription. In the presence of the delta subunit, RNAP displays an increased specificity of transcription, a decreased affinity for nucleic acids, and an increased efficiency of RNA synthesis because of enhanced recycling.</text>
</comment>
<dbReference type="NCBIfam" id="TIGR04567">
    <property type="entry name" value="RNAP_delt_lowGC"/>
    <property type="match status" value="1"/>
</dbReference>
<gene>
    <name evidence="6 9" type="primary">rpoE</name>
    <name evidence="9" type="ORF">JEODO184_00538</name>
</gene>
<evidence type="ECO:0000259" key="8">
    <source>
        <dbReference type="PROSITE" id="PS51913"/>
    </source>
</evidence>
<dbReference type="InterPro" id="IPR029757">
    <property type="entry name" value="RpoE"/>
</dbReference>
<keyword evidence="4 6" id="KW-0548">Nucleotidyltransferase</keyword>
<dbReference type="GO" id="GO:0000428">
    <property type="term" value="C:DNA-directed RNA polymerase complex"/>
    <property type="evidence" value="ECO:0007669"/>
    <property type="project" value="UniProtKB-KW"/>
</dbReference>
<feature type="compositionally biased region" description="Acidic residues" evidence="7">
    <location>
        <begin position="133"/>
        <end position="169"/>
    </location>
</feature>
<dbReference type="GO" id="GO:0003899">
    <property type="term" value="F:DNA-directed RNA polymerase activity"/>
    <property type="evidence" value="ECO:0007669"/>
    <property type="project" value="UniProtKB-UniRule"/>
</dbReference>
<keyword evidence="2 6" id="KW-0240">DNA-directed RNA polymerase</keyword>
<dbReference type="PROSITE" id="PS51913">
    <property type="entry name" value="HTH_HARE"/>
    <property type="match status" value="1"/>
</dbReference>
<protein>
    <recommendedName>
        <fullName evidence="6">Probable DNA-directed RNA polymerase subunit delta</fullName>
    </recommendedName>
    <alternativeName>
        <fullName evidence="6">RNAP delta factor</fullName>
    </alternativeName>
</protein>
<evidence type="ECO:0000256" key="5">
    <source>
        <dbReference type="ARBA" id="ARBA00023163"/>
    </source>
</evidence>
<accession>A0A6V7RAA0</accession>
<reference evidence="9 10" key="1">
    <citation type="submission" date="2020-07" db="EMBL/GenBank/DDBJ databases">
        <authorList>
            <person name="Criscuolo A."/>
        </authorList>
    </citation>
    <scope>NUCLEOTIDE SEQUENCE [LARGE SCALE GENOMIC DNA]</scope>
    <source>
        <strain evidence="9">CIP111649</strain>
    </source>
</reference>
<evidence type="ECO:0000256" key="2">
    <source>
        <dbReference type="ARBA" id="ARBA00022478"/>
    </source>
</evidence>
<evidence type="ECO:0000256" key="1">
    <source>
        <dbReference type="ARBA" id="ARBA00009828"/>
    </source>
</evidence>
<proteinExistence type="inferred from homology"/>
<dbReference type="GO" id="GO:0006351">
    <property type="term" value="P:DNA-templated transcription"/>
    <property type="evidence" value="ECO:0007669"/>
    <property type="project" value="InterPro"/>
</dbReference>
<dbReference type="InterPro" id="IPR007759">
    <property type="entry name" value="Asxl_HARE-HTH"/>
</dbReference>
<evidence type="ECO:0000256" key="3">
    <source>
        <dbReference type="ARBA" id="ARBA00022679"/>
    </source>
</evidence>
<evidence type="ECO:0000256" key="4">
    <source>
        <dbReference type="ARBA" id="ARBA00022695"/>
    </source>
</evidence>
<feature type="region of interest" description="Disordered" evidence="7">
    <location>
        <begin position="108"/>
        <end position="169"/>
    </location>
</feature>
<dbReference type="AlphaFoldDB" id="A0A6V7RAA0"/>
<dbReference type="GO" id="GO:0006355">
    <property type="term" value="P:regulation of DNA-templated transcription"/>
    <property type="evidence" value="ECO:0007669"/>
    <property type="project" value="UniProtKB-UniRule"/>
</dbReference>
<evidence type="ECO:0000313" key="10">
    <source>
        <dbReference type="Proteomes" id="UP000589351"/>
    </source>
</evidence>
<dbReference type="EMBL" id="CAJEWD010000004">
    <property type="protein sequence ID" value="CAD2073702.1"/>
    <property type="molecule type" value="Genomic_DNA"/>
</dbReference>
<comment type="subunit">
    <text evidence="6">RNAP is composed of a core of 2 alpha, a beta and a beta' subunits. The core is associated with a delta subunit and one of several sigma factors.</text>
</comment>
<sequence length="169" mass="19802">MRLDNYTKEMMDENSFIDMSHIYLEDVGKDSNLYDMIDKFKEIGNYTESEIENRILQFYTDLNTDGRFLSTGEGVWGLREWYAVDDINDKIAPTVHKIEIAAEEEYIDDEDYPGAKELGEDIEEIDDTLHGNEDEEEDDTDAEVDVDEEIEFDDKEKLEDEYDDEADAY</sequence>
<comment type="similarity">
    <text evidence="1 6">Belongs to the RpoE family.</text>
</comment>
<dbReference type="RefSeq" id="WP_185125086.1">
    <property type="nucleotide sequence ID" value="NZ_CAJEWD010000004.1"/>
</dbReference>
<keyword evidence="3 6" id="KW-0808">Transferase</keyword>
<name>A0A6V7RAA0_9STAP</name>
<dbReference type="HAMAP" id="MF_00357">
    <property type="entry name" value="RNApol_bact_RpoE"/>
    <property type="match status" value="1"/>
</dbReference>
<keyword evidence="10" id="KW-1185">Reference proteome</keyword>